<evidence type="ECO:0000313" key="2">
    <source>
        <dbReference type="EMBL" id="KIK32386.1"/>
    </source>
</evidence>
<gene>
    <name evidence="2" type="ORF">CY34DRAFT_101609</name>
</gene>
<keyword evidence="3" id="KW-1185">Reference proteome</keyword>
<name>A0A0C9ZSY1_9AGAM</name>
<reference evidence="3" key="2">
    <citation type="submission" date="2015-01" db="EMBL/GenBank/DDBJ databases">
        <title>Evolutionary Origins and Diversification of the Mycorrhizal Mutualists.</title>
        <authorList>
            <consortium name="DOE Joint Genome Institute"/>
            <consortium name="Mycorrhizal Genomics Consortium"/>
            <person name="Kohler A."/>
            <person name="Kuo A."/>
            <person name="Nagy L.G."/>
            <person name="Floudas D."/>
            <person name="Copeland A."/>
            <person name="Barry K.W."/>
            <person name="Cichocki N."/>
            <person name="Veneault-Fourrey C."/>
            <person name="LaButti K."/>
            <person name="Lindquist E.A."/>
            <person name="Lipzen A."/>
            <person name="Lundell T."/>
            <person name="Morin E."/>
            <person name="Murat C."/>
            <person name="Riley R."/>
            <person name="Ohm R."/>
            <person name="Sun H."/>
            <person name="Tunlid A."/>
            <person name="Henrissat B."/>
            <person name="Grigoriev I.V."/>
            <person name="Hibbett D.S."/>
            <person name="Martin F."/>
        </authorList>
    </citation>
    <scope>NUCLEOTIDE SEQUENCE [LARGE SCALE GENOMIC DNA]</scope>
    <source>
        <strain evidence="3">UH-Slu-Lm8-n1</strain>
    </source>
</reference>
<dbReference type="SUPFAM" id="SSF56672">
    <property type="entry name" value="DNA/RNA polymerases"/>
    <property type="match status" value="1"/>
</dbReference>
<dbReference type="Proteomes" id="UP000054485">
    <property type="component" value="Unassembled WGS sequence"/>
</dbReference>
<protein>
    <recommendedName>
        <fullName evidence="1">Reverse transcriptase/retrotransposon-derived protein RNase H-like domain-containing protein</fullName>
    </recommendedName>
</protein>
<evidence type="ECO:0000259" key="1">
    <source>
        <dbReference type="Pfam" id="PF17919"/>
    </source>
</evidence>
<sequence length="92" mass="10445">MPYTKNSYRRTLRGFKLHNLWAEKHTRAFLDLKAVPVSKPILQAPQYDGSNFVVTSDGCMEGFAAVLSQRVHTQNPSGKWTERLHPIAFASK</sequence>
<dbReference type="STRING" id="930992.A0A0C9ZSY1"/>
<proteinExistence type="predicted"/>
<dbReference type="InterPro" id="IPR043502">
    <property type="entry name" value="DNA/RNA_pol_sf"/>
</dbReference>
<organism evidence="2 3">
    <name type="scientific">Suillus luteus UH-Slu-Lm8-n1</name>
    <dbReference type="NCBI Taxonomy" id="930992"/>
    <lineage>
        <taxon>Eukaryota</taxon>
        <taxon>Fungi</taxon>
        <taxon>Dikarya</taxon>
        <taxon>Basidiomycota</taxon>
        <taxon>Agaricomycotina</taxon>
        <taxon>Agaricomycetes</taxon>
        <taxon>Agaricomycetidae</taxon>
        <taxon>Boletales</taxon>
        <taxon>Suillineae</taxon>
        <taxon>Suillaceae</taxon>
        <taxon>Suillus</taxon>
    </lineage>
</organism>
<dbReference type="OrthoDB" id="2662456at2759"/>
<dbReference type="HOGENOM" id="CLU_178721_0_0_1"/>
<dbReference type="InParanoid" id="A0A0C9ZSY1"/>
<dbReference type="EMBL" id="KN836265">
    <property type="protein sequence ID" value="KIK32386.1"/>
    <property type="molecule type" value="Genomic_DNA"/>
</dbReference>
<reference evidence="2 3" key="1">
    <citation type="submission" date="2014-04" db="EMBL/GenBank/DDBJ databases">
        <authorList>
            <consortium name="DOE Joint Genome Institute"/>
            <person name="Kuo A."/>
            <person name="Ruytinx J."/>
            <person name="Rineau F."/>
            <person name="Colpaert J."/>
            <person name="Kohler A."/>
            <person name="Nagy L.G."/>
            <person name="Floudas D."/>
            <person name="Copeland A."/>
            <person name="Barry K.W."/>
            <person name="Cichocki N."/>
            <person name="Veneault-Fourrey C."/>
            <person name="LaButti K."/>
            <person name="Lindquist E.A."/>
            <person name="Lipzen A."/>
            <person name="Lundell T."/>
            <person name="Morin E."/>
            <person name="Murat C."/>
            <person name="Sun H."/>
            <person name="Tunlid A."/>
            <person name="Henrissat B."/>
            <person name="Grigoriev I.V."/>
            <person name="Hibbett D.S."/>
            <person name="Martin F."/>
            <person name="Nordberg H.P."/>
            <person name="Cantor M.N."/>
            <person name="Hua S.X."/>
        </authorList>
    </citation>
    <scope>NUCLEOTIDE SEQUENCE [LARGE SCALE GENOMIC DNA]</scope>
    <source>
        <strain evidence="2 3">UH-Slu-Lm8-n1</strain>
    </source>
</reference>
<dbReference type="InterPro" id="IPR041577">
    <property type="entry name" value="RT_RNaseH_2"/>
</dbReference>
<dbReference type="AlphaFoldDB" id="A0A0C9ZSY1"/>
<feature type="domain" description="Reverse transcriptase/retrotransposon-derived protein RNase H-like" evidence="1">
    <location>
        <begin position="21"/>
        <end position="92"/>
    </location>
</feature>
<feature type="non-terminal residue" evidence="2">
    <location>
        <position position="92"/>
    </location>
</feature>
<dbReference type="Pfam" id="PF17919">
    <property type="entry name" value="RT_RNaseH_2"/>
    <property type="match status" value="1"/>
</dbReference>
<accession>A0A0C9ZSY1</accession>
<evidence type="ECO:0000313" key="3">
    <source>
        <dbReference type="Proteomes" id="UP000054485"/>
    </source>
</evidence>